<dbReference type="InParanoid" id="A0A1Z5JFS2"/>
<evidence type="ECO:0000313" key="1">
    <source>
        <dbReference type="EMBL" id="GAX12854.1"/>
    </source>
</evidence>
<dbReference type="Gene3D" id="3.90.550.10">
    <property type="entry name" value="Spore Coat Polysaccharide Biosynthesis Protein SpsA, Chain A"/>
    <property type="match status" value="1"/>
</dbReference>
<protein>
    <submittedName>
        <fullName evidence="1">Uncharacterized protein</fullName>
    </submittedName>
</protein>
<comment type="caution">
    <text evidence="1">The sequence shown here is derived from an EMBL/GenBank/DDBJ whole genome shotgun (WGS) entry which is preliminary data.</text>
</comment>
<name>A0A1Z5JFS2_FISSO</name>
<gene>
    <name evidence="1" type="ORF">FisN_15Hh337</name>
</gene>
<dbReference type="Proteomes" id="UP000198406">
    <property type="component" value="Unassembled WGS sequence"/>
</dbReference>
<organism evidence="1 2">
    <name type="scientific">Fistulifera solaris</name>
    <name type="common">Oleaginous diatom</name>
    <dbReference type="NCBI Taxonomy" id="1519565"/>
    <lineage>
        <taxon>Eukaryota</taxon>
        <taxon>Sar</taxon>
        <taxon>Stramenopiles</taxon>
        <taxon>Ochrophyta</taxon>
        <taxon>Bacillariophyta</taxon>
        <taxon>Bacillariophyceae</taxon>
        <taxon>Bacillariophycidae</taxon>
        <taxon>Naviculales</taxon>
        <taxon>Naviculaceae</taxon>
        <taxon>Fistulifera</taxon>
    </lineage>
</organism>
<evidence type="ECO:0000313" key="2">
    <source>
        <dbReference type="Proteomes" id="UP000198406"/>
    </source>
</evidence>
<keyword evidence="2" id="KW-1185">Reference proteome</keyword>
<dbReference type="OrthoDB" id="202844at2759"/>
<dbReference type="EMBL" id="BDSP01000055">
    <property type="protein sequence ID" value="GAX12854.1"/>
    <property type="molecule type" value="Genomic_DNA"/>
</dbReference>
<dbReference type="InterPro" id="IPR029044">
    <property type="entry name" value="Nucleotide-diphossugar_trans"/>
</dbReference>
<proteinExistence type="predicted"/>
<sequence length="325" mass="37576">MSETATKLQLPNEDLQLLDSQNVIIYSIPPQKRETFYRTQLDKFRILGLQQYEKILFLDGDIMPLCNLDPFLSSRQFQENVVIEGLREPFNGGFFLLKTGYLDEIQQIIAKREAKAAQLDYPHFDLTMGWGHNLINDPWTSELQSGTQWSFLAAFADQGLLYYYAKYHRKSVSVVHRTGAIAHYGWNGVAVTKIKPFHQTTDAFLNDDSPRIRLPGKHSQMKYPFHCFVHFSGLSKPWLKGGAPPECCRPNTQYKSAKHFWMYELSELLKEQGRTDINVRTHWKKRKKAHLPPLGFFPTYLQVVNASTNLLTPLTRVYLNDTDVS</sequence>
<reference evidence="1 2" key="1">
    <citation type="journal article" date="2015" name="Plant Cell">
        <title>Oil accumulation by the oleaginous diatom Fistulifera solaris as revealed by the genome and transcriptome.</title>
        <authorList>
            <person name="Tanaka T."/>
            <person name="Maeda Y."/>
            <person name="Veluchamy A."/>
            <person name="Tanaka M."/>
            <person name="Abida H."/>
            <person name="Marechal E."/>
            <person name="Bowler C."/>
            <person name="Muto M."/>
            <person name="Sunaga Y."/>
            <person name="Tanaka M."/>
            <person name="Yoshino T."/>
            <person name="Taniguchi T."/>
            <person name="Fukuda Y."/>
            <person name="Nemoto M."/>
            <person name="Matsumoto M."/>
            <person name="Wong P.S."/>
            <person name="Aburatani S."/>
            <person name="Fujibuchi W."/>
        </authorList>
    </citation>
    <scope>NUCLEOTIDE SEQUENCE [LARGE SCALE GENOMIC DNA]</scope>
    <source>
        <strain evidence="1 2">JPCC DA0580</strain>
    </source>
</reference>
<accession>A0A1Z5JFS2</accession>
<dbReference type="AlphaFoldDB" id="A0A1Z5JFS2"/>
<dbReference type="SUPFAM" id="SSF53448">
    <property type="entry name" value="Nucleotide-diphospho-sugar transferases"/>
    <property type="match status" value="1"/>
</dbReference>